<protein>
    <submittedName>
        <fullName evidence="1">Uncharacterized protein</fullName>
    </submittedName>
</protein>
<dbReference type="AlphaFoldDB" id="A0A0A9E6U4"/>
<evidence type="ECO:0000313" key="1">
    <source>
        <dbReference type="EMBL" id="JAD94748.1"/>
    </source>
</evidence>
<name>A0A0A9E6U4_ARUDO</name>
<reference evidence="1" key="2">
    <citation type="journal article" date="2015" name="Data Brief">
        <title>Shoot transcriptome of the giant reed, Arundo donax.</title>
        <authorList>
            <person name="Barrero R.A."/>
            <person name="Guerrero F.D."/>
            <person name="Moolhuijzen P."/>
            <person name="Goolsby J.A."/>
            <person name="Tidwell J."/>
            <person name="Bellgard S.E."/>
            <person name="Bellgard M.I."/>
        </authorList>
    </citation>
    <scope>NUCLEOTIDE SEQUENCE</scope>
    <source>
        <tissue evidence="1">Shoot tissue taken approximately 20 cm above the soil surface</tissue>
    </source>
</reference>
<accession>A0A0A9E6U4</accession>
<organism evidence="1">
    <name type="scientific">Arundo donax</name>
    <name type="common">Giant reed</name>
    <name type="synonym">Donax arundinaceus</name>
    <dbReference type="NCBI Taxonomy" id="35708"/>
    <lineage>
        <taxon>Eukaryota</taxon>
        <taxon>Viridiplantae</taxon>
        <taxon>Streptophyta</taxon>
        <taxon>Embryophyta</taxon>
        <taxon>Tracheophyta</taxon>
        <taxon>Spermatophyta</taxon>
        <taxon>Magnoliopsida</taxon>
        <taxon>Liliopsida</taxon>
        <taxon>Poales</taxon>
        <taxon>Poaceae</taxon>
        <taxon>PACMAD clade</taxon>
        <taxon>Arundinoideae</taxon>
        <taxon>Arundineae</taxon>
        <taxon>Arundo</taxon>
    </lineage>
</organism>
<sequence>MRRSLAAGTHRDTYISFAGPWMRVPVHVNKCAAQDIRKGLIRRVMRSASMFCPQIDASLQHQ</sequence>
<proteinExistence type="predicted"/>
<reference evidence="1" key="1">
    <citation type="submission" date="2014-09" db="EMBL/GenBank/DDBJ databases">
        <authorList>
            <person name="Magalhaes I.L.F."/>
            <person name="Oliveira U."/>
            <person name="Santos F.R."/>
            <person name="Vidigal T.H.D.A."/>
            <person name="Brescovit A.D."/>
            <person name="Santos A.J."/>
        </authorList>
    </citation>
    <scope>NUCLEOTIDE SEQUENCE</scope>
    <source>
        <tissue evidence="1">Shoot tissue taken approximately 20 cm above the soil surface</tissue>
    </source>
</reference>
<dbReference type="EMBL" id="GBRH01203147">
    <property type="protein sequence ID" value="JAD94748.1"/>
    <property type="molecule type" value="Transcribed_RNA"/>
</dbReference>